<evidence type="ECO:0000256" key="1">
    <source>
        <dbReference type="SAM" id="SignalP"/>
    </source>
</evidence>
<gene>
    <name evidence="3" type="ORF">H9L21_10010</name>
    <name evidence="2" type="ORF">IBG24_11290</name>
</gene>
<evidence type="ECO:0000313" key="3">
    <source>
        <dbReference type="EMBL" id="QNL93451.1"/>
    </source>
</evidence>
<evidence type="ECO:0000313" key="4">
    <source>
        <dbReference type="Proteomes" id="UP000515871"/>
    </source>
</evidence>
<protein>
    <recommendedName>
        <fullName evidence="6">Lipoprotein</fullName>
    </recommendedName>
</protein>
<accession>A0A8I0EVG4</accession>
<evidence type="ECO:0008006" key="6">
    <source>
        <dbReference type="Google" id="ProtNLM"/>
    </source>
</evidence>
<dbReference type="EMBL" id="JACTVM010000003">
    <property type="protein sequence ID" value="MBC9226904.1"/>
    <property type="molecule type" value="Genomic_DNA"/>
</dbReference>
<dbReference type="PROSITE" id="PS51257">
    <property type="entry name" value="PROKAR_LIPOPROTEIN"/>
    <property type="match status" value="1"/>
</dbReference>
<dbReference type="Proteomes" id="UP000620591">
    <property type="component" value="Unassembled WGS sequence"/>
</dbReference>
<feature type="signal peptide" evidence="1">
    <location>
        <begin position="1"/>
        <end position="21"/>
    </location>
</feature>
<dbReference type="AlphaFoldDB" id="A0A8I0EVG4"/>
<keyword evidence="4" id="KW-1185">Reference proteome</keyword>
<sequence>MRTLLVTIACAISLAGCTASSDGSSSDETDKYTQTWTKSYSETTCEDWNSAMTDAQQFAAAADMLTGARNNGDGGTGLPADSLIEQFQAGMTTACVVPTVNLAEMSAMLYLTERQTFSP</sequence>
<feature type="chain" id="PRO_5034622526" description="Lipoprotein" evidence="1">
    <location>
        <begin position="22"/>
        <end position="119"/>
    </location>
</feature>
<reference evidence="2" key="1">
    <citation type="submission" date="2020-09" db="EMBL/GenBank/DDBJ databases">
        <title>Novel species in genus Aeromicrobium.</title>
        <authorList>
            <person name="Zhang G."/>
        </authorList>
    </citation>
    <scope>NUCLEOTIDE SEQUENCE</scope>
    <source>
        <strain evidence="4">zg-629</strain>
        <strain evidence="3">Zg-629</strain>
        <strain evidence="2">Zg-636</strain>
    </source>
</reference>
<dbReference type="Proteomes" id="UP000515871">
    <property type="component" value="Chromosome"/>
</dbReference>
<dbReference type="RefSeq" id="WP_154597021.1">
    <property type="nucleotide sequence ID" value="NZ_CP060587.1"/>
</dbReference>
<proteinExistence type="predicted"/>
<dbReference type="EMBL" id="CP060587">
    <property type="protein sequence ID" value="QNL93451.1"/>
    <property type="molecule type" value="Genomic_DNA"/>
</dbReference>
<keyword evidence="1" id="KW-0732">Signal</keyword>
<organism evidence="2 5">
    <name type="scientific">Aeromicrobium senzhongii</name>
    <dbReference type="NCBI Taxonomy" id="2663859"/>
    <lineage>
        <taxon>Bacteria</taxon>
        <taxon>Bacillati</taxon>
        <taxon>Actinomycetota</taxon>
        <taxon>Actinomycetes</taxon>
        <taxon>Propionibacteriales</taxon>
        <taxon>Nocardioidaceae</taxon>
        <taxon>Aeromicrobium</taxon>
    </lineage>
</organism>
<evidence type="ECO:0000313" key="5">
    <source>
        <dbReference type="Proteomes" id="UP000620591"/>
    </source>
</evidence>
<evidence type="ECO:0000313" key="2">
    <source>
        <dbReference type="EMBL" id="MBC9226904.1"/>
    </source>
</evidence>
<name>A0A8I0EVG4_9ACTN</name>